<reference evidence="1" key="1">
    <citation type="journal article" date="2018" name="Front. Microbiol.">
        <title>Beyond the Limits: tRNA Array Units in Mycobacterium Genomes.</title>
        <authorList>
            <person name="Morgado S.M."/>
            <person name="Vicente A.C."/>
        </authorList>
    </citation>
    <scope>NUCLEOTIDE SEQUENCE</scope>
    <source>
        <strain evidence="1">CBMA 213</strain>
        <plasmid evidence="1">pCBMA213_1</plasmid>
    </source>
</reference>
<dbReference type="AlphaFoldDB" id="A0A343VRR9"/>
<sequence length="49" mass="5349">MPSIQRDVTVLIRTVQLLTIVRWIDPALWALAPKVSLSVIAAVEPPGLT</sequence>
<protein>
    <submittedName>
        <fullName evidence="1">Uncharacterized protein</fullName>
    </submittedName>
</protein>
<accession>A0A343VRR9</accession>
<evidence type="ECO:0000313" key="1">
    <source>
        <dbReference type="EMBL" id="AVN58593.1"/>
    </source>
</evidence>
<dbReference type="RefSeq" id="WP_172692694.1">
    <property type="nucleotide sequence ID" value="NZ_MF600313.1"/>
</dbReference>
<gene>
    <name evidence="1" type="ORF">B5P44_p00298</name>
</gene>
<geneLocation type="plasmid" evidence="1">
    <name>pCBMA213_1</name>
</geneLocation>
<dbReference type="EMBL" id="MF600313">
    <property type="protein sequence ID" value="AVN58593.1"/>
    <property type="molecule type" value="Genomic_DNA"/>
</dbReference>
<proteinExistence type="predicted"/>
<organism evidence="1">
    <name type="scientific">Mycolicibacterium sp. CBMA 213</name>
    <dbReference type="NCBI Taxonomy" id="1968788"/>
    <lineage>
        <taxon>Bacteria</taxon>
        <taxon>Bacillati</taxon>
        <taxon>Actinomycetota</taxon>
        <taxon>Actinomycetes</taxon>
        <taxon>Mycobacteriales</taxon>
        <taxon>Mycobacteriaceae</taxon>
        <taxon>Mycolicibacterium</taxon>
    </lineage>
</organism>
<keyword evidence="1" id="KW-0614">Plasmid</keyword>
<name>A0A343VRR9_9MYCO</name>